<dbReference type="EMBL" id="JAVDQK010000005">
    <property type="protein sequence ID" value="MDR6218907.1"/>
    <property type="molecule type" value="Genomic_DNA"/>
</dbReference>
<gene>
    <name evidence="1" type="ORF">J2Y00_002504</name>
</gene>
<dbReference type="Proteomes" id="UP001185331">
    <property type="component" value="Unassembled WGS sequence"/>
</dbReference>
<proteinExistence type="predicted"/>
<name>A0AAE3XCE6_9DEIO</name>
<evidence type="ECO:0000313" key="2">
    <source>
        <dbReference type="Proteomes" id="UP001185331"/>
    </source>
</evidence>
<accession>A0AAE3XCE6</accession>
<dbReference type="RefSeq" id="WP_309853705.1">
    <property type="nucleotide sequence ID" value="NZ_JAVDQJ010000004.1"/>
</dbReference>
<dbReference type="AlphaFoldDB" id="A0AAE3XCE6"/>
<organism evidence="1 2">
    <name type="scientific">Deinococcus soli</name>
    <name type="common">ex Cha et al. 2016</name>
    <dbReference type="NCBI Taxonomy" id="1309411"/>
    <lineage>
        <taxon>Bacteria</taxon>
        <taxon>Thermotogati</taxon>
        <taxon>Deinococcota</taxon>
        <taxon>Deinococci</taxon>
        <taxon>Deinococcales</taxon>
        <taxon>Deinococcaceae</taxon>
        <taxon>Deinococcus</taxon>
    </lineage>
</organism>
<reference evidence="1" key="1">
    <citation type="submission" date="2023-07" db="EMBL/GenBank/DDBJ databases">
        <title>Sorghum-associated microbial communities from plants grown in Nebraska, USA.</title>
        <authorList>
            <person name="Schachtman D."/>
        </authorList>
    </citation>
    <scope>NUCLEOTIDE SEQUENCE</scope>
    <source>
        <strain evidence="1">BE330</strain>
    </source>
</reference>
<protein>
    <submittedName>
        <fullName evidence="1">Uncharacterized protein</fullName>
    </submittedName>
</protein>
<comment type="caution">
    <text evidence="1">The sequence shown here is derived from an EMBL/GenBank/DDBJ whole genome shotgun (WGS) entry which is preliminary data.</text>
</comment>
<evidence type="ECO:0000313" key="1">
    <source>
        <dbReference type="EMBL" id="MDR6218907.1"/>
    </source>
</evidence>
<sequence length="232" mass="24713">MTASSLPFDVACSRGLVRVRSGDQTVAAFMRRVFLPGATLYPGVDLDVDAPANLRQWLGAAGGELLPQGFALAGERVTCDDDGVLISSDRPGAFMELFTPPSPRTTCLESIHCAPTPHTLRVTVGHDGAPGGYLRPHTRQWAFVDLFLGGADLHAELTGPAAHVTDRSDVTVLLERGGELTPLLSFGRSAPHPKPAQDYTLWVGAGSGWTALDIRADYTGVRLRSSADGPRR</sequence>